<dbReference type="KEGG" id="sct:SCAT_p1530"/>
<keyword evidence="5" id="KW-1185">Reference proteome</keyword>
<sequence length="554" mass="59719">MPNPPSSPSTSAHQDTFARDRLPAARQWPVIEFTTPELRYPSRLNAATELIDVPAAAFGPNSPALRTPDGEMWTYGTLRTRANQVAQVLTEDLGLVTGGRVMLRAPNNPWAVASWLGILKAGGIAVTTMAALRAREIAPLARRTRPSIALVDHRFTEDVHAVRDVAPALRIVEYGGTAPGDLTTRAAGKSGDFANVDTAGDDVALLAPTSGSTGSPKITVHFHRDILSIDNTFGRHVLRLLPDDLVACTAPLAFTFGLGMLVVFPLRAGACALLTEAATPPRLADLVERQGVTVLATAPTAYRAILRDGSEHKLRGLRTAVSAGEHITRDTWRRLHDRLGLKVIDGIGATELLHIFISAAGDDIRPGATGRPVPGYRATVLGPDGSELGPGEPGRLAVIGPVGCRYLDDERQRDYVVGGWNVTGDIFHRDEDGYFHYHARGDHMIVSSGYNIGGPEVEAAIDTHPDVLESAVVGRPDAERGAVVCAFVVLRDGVVGDAAKAREIQDHVKRVIAPYKYPRDVRFRTSLPRNASGKLQRFALRRIVEEEQDTAARQ</sequence>
<name>F8JL34_STREN</name>
<evidence type="ECO:0000259" key="2">
    <source>
        <dbReference type="Pfam" id="PF00501"/>
    </source>
</evidence>
<dbReference type="RefSeq" id="WP_014151977.1">
    <property type="nucleotide sequence ID" value="NC_016113.1"/>
</dbReference>
<gene>
    <name evidence="4" type="ordered locus">SCATT_p01940</name>
</gene>
<dbReference type="HOGENOM" id="CLU_000022_59_10_11"/>
<keyword evidence="1 4" id="KW-0436">Ligase</keyword>
<evidence type="ECO:0000259" key="3">
    <source>
        <dbReference type="Pfam" id="PF13193"/>
    </source>
</evidence>
<dbReference type="AlphaFoldDB" id="F8JL34"/>
<dbReference type="EMBL" id="CP003229">
    <property type="protein sequence ID" value="AEW98387.1"/>
    <property type="molecule type" value="Genomic_DNA"/>
</dbReference>
<keyword evidence="4" id="KW-0614">Plasmid</keyword>
<dbReference type="Proteomes" id="UP000007842">
    <property type="component" value="Plasmid pSCATT"/>
</dbReference>
<organism evidence="4 5">
    <name type="scientific">Streptantibioticus cattleyicolor (strain ATCC 35852 / DSM 46488 / JCM 4925 / NBRC 14057 / NRRL 8057)</name>
    <name type="common">Streptomyces cattleya</name>
    <dbReference type="NCBI Taxonomy" id="1003195"/>
    <lineage>
        <taxon>Bacteria</taxon>
        <taxon>Bacillati</taxon>
        <taxon>Actinomycetota</taxon>
        <taxon>Actinomycetes</taxon>
        <taxon>Kitasatosporales</taxon>
        <taxon>Streptomycetaceae</taxon>
        <taxon>Streptantibioticus</taxon>
    </lineage>
</organism>
<dbReference type="PATRIC" id="fig|1003195.11.peg.1484"/>
<dbReference type="InterPro" id="IPR020845">
    <property type="entry name" value="AMP-binding_CS"/>
</dbReference>
<dbReference type="OrthoDB" id="9803968at2"/>
<evidence type="ECO:0000313" key="5">
    <source>
        <dbReference type="Proteomes" id="UP000007842"/>
    </source>
</evidence>
<geneLocation type="plasmid" evidence="4 5">
    <name>pSCATT</name>
</geneLocation>
<dbReference type="SUPFAM" id="SSF56801">
    <property type="entry name" value="Acetyl-CoA synthetase-like"/>
    <property type="match status" value="1"/>
</dbReference>
<protein>
    <submittedName>
        <fullName evidence="4">Putative fatty acid-CoA ligase</fullName>
    </submittedName>
</protein>
<dbReference type="Pfam" id="PF13193">
    <property type="entry name" value="AMP-binding_C"/>
    <property type="match status" value="1"/>
</dbReference>
<dbReference type="Gene3D" id="3.40.50.12780">
    <property type="entry name" value="N-terminal domain of ligase-like"/>
    <property type="match status" value="1"/>
</dbReference>
<dbReference type="GO" id="GO:0044550">
    <property type="term" value="P:secondary metabolite biosynthetic process"/>
    <property type="evidence" value="ECO:0007669"/>
    <property type="project" value="TreeGrafter"/>
</dbReference>
<dbReference type="PANTHER" id="PTHR43352:SF1">
    <property type="entry name" value="ANTHRANILATE--COA LIGASE"/>
    <property type="match status" value="1"/>
</dbReference>
<accession>G8XEK5</accession>
<evidence type="ECO:0000256" key="1">
    <source>
        <dbReference type="ARBA" id="ARBA00022598"/>
    </source>
</evidence>
<feature type="domain" description="AMP-binding enzyme C-terminal" evidence="3">
    <location>
        <begin position="456"/>
        <end position="534"/>
    </location>
</feature>
<dbReference type="InterPro" id="IPR042099">
    <property type="entry name" value="ANL_N_sf"/>
</dbReference>
<reference evidence="5" key="1">
    <citation type="submission" date="2011-12" db="EMBL/GenBank/DDBJ databases">
        <title>Complete genome sequence of Streptomyces cattleya strain DSM 46488.</title>
        <authorList>
            <person name="Ou H.-Y."/>
            <person name="Li P."/>
            <person name="Zhao C."/>
            <person name="O'Hagan D."/>
            <person name="Deng Z."/>
        </authorList>
    </citation>
    <scope>NUCLEOTIDE SEQUENCE [LARGE SCALE GENOMIC DNA]</scope>
    <source>
        <strain evidence="5">ATCC 35852 / DSM 46488 / JCM 4925 / NBRC 14057 / NRRL 8057</strain>
        <plasmid evidence="5">Plasmid pSCATT</plasmid>
    </source>
</reference>
<dbReference type="PANTHER" id="PTHR43352">
    <property type="entry name" value="ACETYL-COA SYNTHETASE"/>
    <property type="match status" value="1"/>
</dbReference>
<proteinExistence type="predicted"/>
<dbReference type="Gene3D" id="3.30.300.30">
    <property type="match status" value="1"/>
</dbReference>
<accession>F8JL34</accession>
<dbReference type="InterPro" id="IPR000873">
    <property type="entry name" value="AMP-dep_synth/lig_dom"/>
</dbReference>
<evidence type="ECO:0000313" key="4">
    <source>
        <dbReference type="EMBL" id="AEW98387.1"/>
    </source>
</evidence>
<dbReference type="Pfam" id="PF00501">
    <property type="entry name" value="AMP-binding"/>
    <property type="match status" value="1"/>
</dbReference>
<dbReference type="PROSITE" id="PS00455">
    <property type="entry name" value="AMP_BINDING"/>
    <property type="match status" value="1"/>
</dbReference>
<feature type="domain" description="AMP-dependent synthetase/ligase" evidence="2">
    <location>
        <begin position="57"/>
        <end position="401"/>
    </location>
</feature>
<dbReference type="KEGG" id="scy:SCATT_p01940"/>
<dbReference type="GO" id="GO:0016878">
    <property type="term" value="F:acid-thiol ligase activity"/>
    <property type="evidence" value="ECO:0007669"/>
    <property type="project" value="TreeGrafter"/>
</dbReference>
<dbReference type="InterPro" id="IPR025110">
    <property type="entry name" value="AMP-bd_C"/>
</dbReference>
<dbReference type="InterPro" id="IPR045851">
    <property type="entry name" value="AMP-bd_C_sf"/>
</dbReference>